<protein>
    <recommendedName>
        <fullName evidence="10">Autophagy-related protein</fullName>
    </recommendedName>
</protein>
<feature type="transmembrane region" description="Helical" evidence="10">
    <location>
        <begin position="273"/>
        <end position="293"/>
    </location>
</feature>
<dbReference type="GO" id="GO:0006914">
    <property type="term" value="P:autophagy"/>
    <property type="evidence" value="ECO:0007669"/>
    <property type="project" value="UniProtKB-KW"/>
</dbReference>
<evidence type="ECO:0000256" key="9">
    <source>
        <dbReference type="ARBA" id="ARBA00023136"/>
    </source>
</evidence>
<dbReference type="InterPro" id="IPR020846">
    <property type="entry name" value="MFS_dom"/>
</dbReference>
<feature type="transmembrane region" description="Helical" evidence="10">
    <location>
        <begin position="84"/>
        <end position="105"/>
    </location>
</feature>
<dbReference type="Gene3D" id="1.20.1250.20">
    <property type="entry name" value="MFS general substrate transporter like domains"/>
    <property type="match status" value="2"/>
</dbReference>
<comment type="subcellular location">
    <subcellularLocation>
        <location evidence="1 10">Vacuole membrane</location>
        <topology evidence="1 10">Multi-pass membrane protein</topology>
    </subcellularLocation>
</comment>
<evidence type="ECO:0000256" key="11">
    <source>
        <dbReference type="SAM" id="MobiDB-lite"/>
    </source>
</evidence>
<proteinExistence type="inferred from homology"/>
<dbReference type="PROSITE" id="PS50850">
    <property type="entry name" value="MFS"/>
    <property type="match status" value="1"/>
</dbReference>
<evidence type="ECO:0000313" key="14">
    <source>
        <dbReference type="Proteomes" id="UP001383192"/>
    </source>
</evidence>
<keyword evidence="7 10" id="KW-1133">Transmembrane helix</keyword>
<feature type="transmembrane region" description="Helical" evidence="10">
    <location>
        <begin position="452"/>
        <end position="474"/>
    </location>
</feature>
<comment type="similarity">
    <text evidence="2 10">Belongs to the ATG22 family.</text>
</comment>
<dbReference type="CDD" id="cd17483">
    <property type="entry name" value="MFS_Atg22_like"/>
    <property type="match status" value="1"/>
</dbReference>
<accession>A0AAW0C056</accession>
<evidence type="ECO:0000256" key="7">
    <source>
        <dbReference type="ARBA" id="ARBA00022989"/>
    </source>
</evidence>
<keyword evidence="8 10" id="KW-0072">Autophagy</keyword>
<evidence type="ECO:0000256" key="5">
    <source>
        <dbReference type="ARBA" id="ARBA00022692"/>
    </source>
</evidence>
<dbReference type="GO" id="GO:0022857">
    <property type="term" value="F:transmembrane transporter activity"/>
    <property type="evidence" value="ECO:0007669"/>
    <property type="project" value="InterPro"/>
</dbReference>
<keyword evidence="5 10" id="KW-0812">Transmembrane</keyword>
<name>A0AAW0C056_9AGAR</name>
<keyword evidence="6 10" id="KW-0029">Amino-acid transport</keyword>
<evidence type="ECO:0000256" key="10">
    <source>
        <dbReference type="RuleBase" id="RU363073"/>
    </source>
</evidence>
<feature type="transmembrane region" description="Helical" evidence="10">
    <location>
        <begin position="379"/>
        <end position="402"/>
    </location>
</feature>
<feature type="transmembrane region" description="Helical" evidence="10">
    <location>
        <begin position="486"/>
        <end position="509"/>
    </location>
</feature>
<feature type="compositionally biased region" description="Basic and acidic residues" evidence="11">
    <location>
        <begin position="197"/>
        <end position="207"/>
    </location>
</feature>
<keyword evidence="3 10" id="KW-0813">Transport</keyword>
<comment type="function">
    <text evidence="10">Vacuolar effluxer which mediate the efflux of amino acids resulting from autophagic degradation. The release of autophagic amino acids allows the maintenance of protein synthesis and viability during nitrogen starvation.</text>
</comment>
<dbReference type="InterPro" id="IPR036259">
    <property type="entry name" value="MFS_trans_sf"/>
</dbReference>
<feature type="transmembrane region" description="Helical" evidence="10">
    <location>
        <begin position="138"/>
        <end position="164"/>
    </location>
</feature>
<dbReference type="Pfam" id="PF11700">
    <property type="entry name" value="ATG22"/>
    <property type="match status" value="1"/>
</dbReference>
<dbReference type="EMBL" id="JAYKXP010000065">
    <property type="protein sequence ID" value="KAK7032427.1"/>
    <property type="molecule type" value="Genomic_DNA"/>
</dbReference>
<feature type="domain" description="Major facilitator superfamily (MFS) profile" evidence="12">
    <location>
        <begin position="347"/>
        <end position="555"/>
    </location>
</feature>
<feature type="transmembrane region" description="Helical" evidence="10">
    <location>
        <begin position="515"/>
        <end position="536"/>
    </location>
</feature>
<dbReference type="InterPro" id="IPR050495">
    <property type="entry name" value="ATG22/LtaA_families"/>
</dbReference>
<feature type="transmembrane region" description="Helical" evidence="10">
    <location>
        <begin position="241"/>
        <end position="261"/>
    </location>
</feature>
<dbReference type="PANTHER" id="PTHR23519">
    <property type="entry name" value="AUTOPHAGY-RELATED PROTEIN 22"/>
    <property type="match status" value="1"/>
</dbReference>
<dbReference type="AlphaFoldDB" id="A0AAW0C056"/>
<feature type="transmembrane region" description="Helical" evidence="10">
    <location>
        <begin position="352"/>
        <end position="373"/>
    </location>
</feature>
<evidence type="ECO:0000256" key="8">
    <source>
        <dbReference type="ARBA" id="ARBA00023006"/>
    </source>
</evidence>
<feature type="region of interest" description="Disordered" evidence="11">
    <location>
        <begin position="187"/>
        <end position="207"/>
    </location>
</feature>
<keyword evidence="9 10" id="KW-0472">Membrane</keyword>
<evidence type="ECO:0000313" key="13">
    <source>
        <dbReference type="EMBL" id="KAK7032427.1"/>
    </source>
</evidence>
<dbReference type="InterPro" id="IPR044738">
    <property type="entry name" value="Atg22"/>
</dbReference>
<gene>
    <name evidence="13" type="primary">ATG22</name>
    <name evidence="13" type="ORF">VNI00_013175</name>
</gene>
<keyword evidence="14" id="KW-1185">Reference proteome</keyword>
<sequence length="555" mass="60696">MHSSTNFKKHFRGWLSYAFASEVFVIVSLTLFLPICLEQFARDNGYLLPDKVQRCVVDKQTSESSERCVVKIGWLWIDSASFSLYVYSISVALQALTVISVGGIADHPPHRKKLLLGFAVSGAIAAMLFLALPSSSPIWFLAAILAAVANVGFGVSVVAMNAYLPSLARESPEVVNALVNLQEAERLEATSSSPDEDTAHESDDVDAHEQPLIQRSSIKLDELRSVYDNELSRATSRISSMGIALGYAAGICLLIVALIPVTKLKGTTFALRLAIGLSGVWWAVFSIPAALWLPGTGSSTIAGERENGVWTSAEDIGGKWSAWREIKAAWRRLGGMLRWSEIKKLRNTFKYLAAWFLLSDGFTTISSTAILFAKTSLKMPASSLILIGVLTPMSGILGSLIWPKLQQKFGWSNLKVLVTLLVLSSLVPVYGCFGFLSIFQGHFGGLTTPGEMFGLAVYFGLMYGAFQGYARAFYAELIPPGEEARWYALFSITDKSSSFVGPLIVGLISDLSGNIRYSFFFLVFMIWSAIPILLAVDVQKGRKDAQMYRYGASSR</sequence>
<feature type="transmembrane region" description="Helical" evidence="10">
    <location>
        <begin position="14"/>
        <end position="35"/>
    </location>
</feature>
<organism evidence="13 14">
    <name type="scientific">Paramarasmius palmivorus</name>
    <dbReference type="NCBI Taxonomy" id="297713"/>
    <lineage>
        <taxon>Eukaryota</taxon>
        <taxon>Fungi</taxon>
        <taxon>Dikarya</taxon>
        <taxon>Basidiomycota</taxon>
        <taxon>Agaricomycotina</taxon>
        <taxon>Agaricomycetes</taxon>
        <taxon>Agaricomycetidae</taxon>
        <taxon>Agaricales</taxon>
        <taxon>Marasmiineae</taxon>
        <taxon>Marasmiaceae</taxon>
        <taxon>Paramarasmius</taxon>
    </lineage>
</organism>
<dbReference type="SUPFAM" id="SSF103473">
    <property type="entry name" value="MFS general substrate transporter"/>
    <property type="match status" value="2"/>
</dbReference>
<evidence type="ECO:0000256" key="6">
    <source>
        <dbReference type="ARBA" id="ARBA00022970"/>
    </source>
</evidence>
<dbReference type="GO" id="GO:0032974">
    <property type="term" value="P:amino acid transmembrane export from vacuole"/>
    <property type="evidence" value="ECO:0007669"/>
    <property type="project" value="InterPro"/>
</dbReference>
<keyword evidence="4 10" id="KW-0926">Vacuole</keyword>
<dbReference type="Proteomes" id="UP001383192">
    <property type="component" value="Unassembled WGS sequence"/>
</dbReference>
<evidence type="ECO:0000256" key="3">
    <source>
        <dbReference type="ARBA" id="ARBA00022448"/>
    </source>
</evidence>
<evidence type="ECO:0000256" key="1">
    <source>
        <dbReference type="ARBA" id="ARBA00004128"/>
    </source>
</evidence>
<evidence type="ECO:0000256" key="2">
    <source>
        <dbReference type="ARBA" id="ARBA00006978"/>
    </source>
</evidence>
<feature type="transmembrane region" description="Helical" evidence="10">
    <location>
        <begin position="414"/>
        <end position="440"/>
    </location>
</feature>
<dbReference type="InterPro" id="IPR024671">
    <property type="entry name" value="Atg22-like"/>
</dbReference>
<evidence type="ECO:0000259" key="12">
    <source>
        <dbReference type="PROSITE" id="PS50850"/>
    </source>
</evidence>
<feature type="transmembrane region" description="Helical" evidence="10">
    <location>
        <begin position="114"/>
        <end position="132"/>
    </location>
</feature>
<reference evidence="13 14" key="1">
    <citation type="submission" date="2024-01" db="EMBL/GenBank/DDBJ databases">
        <title>A draft genome for a cacao thread blight-causing isolate of Paramarasmius palmivorus.</title>
        <authorList>
            <person name="Baruah I.K."/>
            <person name="Bukari Y."/>
            <person name="Amoako-Attah I."/>
            <person name="Meinhardt L.W."/>
            <person name="Bailey B.A."/>
            <person name="Cohen S.P."/>
        </authorList>
    </citation>
    <scope>NUCLEOTIDE SEQUENCE [LARGE SCALE GENOMIC DNA]</scope>
    <source>
        <strain evidence="13 14">GH-12</strain>
    </source>
</reference>
<evidence type="ECO:0000256" key="4">
    <source>
        <dbReference type="ARBA" id="ARBA00022554"/>
    </source>
</evidence>
<dbReference type="PANTHER" id="PTHR23519:SF1">
    <property type="entry name" value="AUTOPHAGY-RELATED PROTEIN 22"/>
    <property type="match status" value="1"/>
</dbReference>
<dbReference type="GO" id="GO:0005774">
    <property type="term" value="C:vacuolar membrane"/>
    <property type="evidence" value="ECO:0007669"/>
    <property type="project" value="UniProtKB-SubCell"/>
</dbReference>
<comment type="caution">
    <text evidence="13">The sequence shown here is derived from an EMBL/GenBank/DDBJ whole genome shotgun (WGS) entry which is preliminary data.</text>
</comment>